<accession>A0A1H8I337</accession>
<dbReference type="Proteomes" id="UP000199531">
    <property type="component" value="Unassembled WGS sequence"/>
</dbReference>
<evidence type="ECO:0000256" key="3">
    <source>
        <dbReference type="ARBA" id="ARBA00023004"/>
    </source>
</evidence>
<keyword evidence="3 4" id="KW-0408">Iron</keyword>
<dbReference type="RefSeq" id="WP_323030974.1">
    <property type="nucleotide sequence ID" value="NZ_FOCW01000003.1"/>
</dbReference>
<protein>
    <submittedName>
        <fullName evidence="7">Cytochrome c55X</fullName>
    </submittedName>
</protein>
<dbReference type="InterPro" id="IPR009056">
    <property type="entry name" value="Cyt_c-like_dom"/>
</dbReference>
<proteinExistence type="predicted"/>
<keyword evidence="8" id="KW-1185">Reference proteome</keyword>
<feature type="domain" description="Cytochrome c" evidence="6">
    <location>
        <begin position="28"/>
        <end position="109"/>
    </location>
</feature>
<evidence type="ECO:0000313" key="8">
    <source>
        <dbReference type="Proteomes" id="UP000199531"/>
    </source>
</evidence>
<organism evidence="7 8">
    <name type="scientific">Brachymonas denitrificans DSM 15123</name>
    <dbReference type="NCBI Taxonomy" id="1121117"/>
    <lineage>
        <taxon>Bacteria</taxon>
        <taxon>Pseudomonadati</taxon>
        <taxon>Pseudomonadota</taxon>
        <taxon>Betaproteobacteria</taxon>
        <taxon>Burkholderiales</taxon>
        <taxon>Comamonadaceae</taxon>
        <taxon>Brachymonas</taxon>
    </lineage>
</organism>
<dbReference type="Pfam" id="PF13442">
    <property type="entry name" value="Cytochrome_CBB3"/>
    <property type="match status" value="1"/>
</dbReference>
<sequence>MLQLIRIIVMCGACLASMAQAQESAPVPSEARQRELLHLLKQDCGACHGMTMQGGLGTPLTAEALRDKPVDSLVATIMGGRPGTAMPPWKPFMNEQEARWMVELLQAGKHP</sequence>
<dbReference type="GO" id="GO:0009055">
    <property type="term" value="F:electron transfer activity"/>
    <property type="evidence" value="ECO:0007669"/>
    <property type="project" value="InterPro"/>
</dbReference>
<dbReference type="GO" id="GO:0020037">
    <property type="term" value="F:heme binding"/>
    <property type="evidence" value="ECO:0007669"/>
    <property type="project" value="InterPro"/>
</dbReference>
<dbReference type="PROSITE" id="PS51007">
    <property type="entry name" value="CYTC"/>
    <property type="match status" value="1"/>
</dbReference>
<evidence type="ECO:0000256" key="4">
    <source>
        <dbReference type="PROSITE-ProRule" id="PRU00433"/>
    </source>
</evidence>
<dbReference type="GO" id="GO:0046872">
    <property type="term" value="F:metal ion binding"/>
    <property type="evidence" value="ECO:0007669"/>
    <property type="project" value="UniProtKB-KW"/>
</dbReference>
<keyword evidence="2 4" id="KW-0479">Metal-binding</keyword>
<dbReference type="InterPro" id="IPR036909">
    <property type="entry name" value="Cyt_c-like_dom_sf"/>
</dbReference>
<evidence type="ECO:0000259" key="6">
    <source>
        <dbReference type="PROSITE" id="PS51007"/>
    </source>
</evidence>
<name>A0A1H8I337_9BURK</name>
<dbReference type="SUPFAM" id="SSF46626">
    <property type="entry name" value="Cytochrome c"/>
    <property type="match status" value="1"/>
</dbReference>
<dbReference type="AlphaFoldDB" id="A0A1H8I337"/>
<evidence type="ECO:0000256" key="5">
    <source>
        <dbReference type="SAM" id="SignalP"/>
    </source>
</evidence>
<dbReference type="STRING" id="1121117.SAMN02745977_01696"/>
<dbReference type="Gene3D" id="1.10.760.10">
    <property type="entry name" value="Cytochrome c-like domain"/>
    <property type="match status" value="1"/>
</dbReference>
<keyword evidence="1 4" id="KW-0349">Heme</keyword>
<evidence type="ECO:0000256" key="1">
    <source>
        <dbReference type="ARBA" id="ARBA00022617"/>
    </source>
</evidence>
<dbReference type="EMBL" id="FOCW01000003">
    <property type="protein sequence ID" value="SEN63130.1"/>
    <property type="molecule type" value="Genomic_DNA"/>
</dbReference>
<evidence type="ECO:0000313" key="7">
    <source>
        <dbReference type="EMBL" id="SEN63130.1"/>
    </source>
</evidence>
<gene>
    <name evidence="7" type="ORF">SAMN02745977_01696</name>
</gene>
<reference evidence="7 8" key="1">
    <citation type="submission" date="2016-10" db="EMBL/GenBank/DDBJ databases">
        <authorList>
            <person name="de Groot N.N."/>
        </authorList>
    </citation>
    <scope>NUCLEOTIDE SEQUENCE [LARGE SCALE GENOMIC DNA]</scope>
    <source>
        <strain evidence="7 8">DSM 15123</strain>
    </source>
</reference>
<keyword evidence="5" id="KW-0732">Signal</keyword>
<evidence type="ECO:0000256" key="2">
    <source>
        <dbReference type="ARBA" id="ARBA00022723"/>
    </source>
</evidence>
<feature type="chain" id="PRO_5011548298" evidence="5">
    <location>
        <begin position="22"/>
        <end position="111"/>
    </location>
</feature>
<feature type="signal peptide" evidence="5">
    <location>
        <begin position="1"/>
        <end position="21"/>
    </location>
</feature>